<evidence type="ECO:0000256" key="3">
    <source>
        <dbReference type="SAM" id="Coils"/>
    </source>
</evidence>
<dbReference type="EMBL" id="VSSQ01000892">
    <property type="protein sequence ID" value="MPM02726.1"/>
    <property type="molecule type" value="Genomic_DNA"/>
</dbReference>
<dbReference type="AlphaFoldDB" id="A0A644WFU7"/>
<dbReference type="GO" id="GO:0007165">
    <property type="term" value="P:signal transduction"/>
    <property type="evidence" value="ECO:0007669"/>
    <property type="project" value="UniProtKB-KW"/>
</dbReference>
<proteinExistence type="inferred from homology"/>
<comment type="caution">
    <text evidence="7">The sequence shown here is derived from an EMBL/GenBank/DDBJ whole genome shotgun (WGS) entry which is preliminary data.</text>
</comment>
<dbReference type="GO" id="GO:0006935">
    <property type="term" value="P:chemotaxis"/>
    <property type="evidence" value="ECO:0007669"/>
    <property type="project" value="InterPro"/>
</dbReference>
<evidence type="ECO:0000259" key="5">
    <source>
        <dbReference type="PROSITE" id="PS50111"/>
    </source>
</evidence>
<evidence type="ECO:0000313" key="7">
    <source>
        <dbReference type="EMBL" id="MPM02726.1"/>
    </source>
</evidence>
<dbReference type="InterPro" id="IPR004089">
    <property type="entry name" value="MCPsignal_dom"/>
</dbReference>
<feature type="domain" description="Methyl-accepting transducer" evidence="5">
    <location>
        <begin position="279"/>
        <end position="543"/>
    </location>
</feature>
<gene>
    <name evidence="7" type="ORF">SDC9_48981</name>
</gene>
<dbReference type="InterPro" id="IPR003660">
    <property type="entry name" value="HAMP_dom"/>
</dbReference>
<name>A0A644WFU7_9ZZZZ</name>
<keyword evidence="3" id="KW-0175">Coiled coil</keyword>
<dbReference type="PANTHER" id="PTHR32089:SF112">
    <property type="entry name" value="LYSOZYME-LIKE PROTEIN-RELATED"/>
    <property type="match status" value="1"/>
</dbReference>
<dbReference type="Pfam" id="PF12729">
    <property type="entry name" value="4HB_MCP_1"/>
    <property type="match status" value="1"/>
</dbReference>
<feature type="transmembrane region" description="Helical" evidence="4">
    <location>
        <begin position="184"/>
        <end position="206"/>
    </location>
</feature>
<keyword evidence="4" id="KW-1133">Transmembrane helix</keyword>
<dbReference type="PROSITE" id="PS50111">
    <property type="entry name" value="CHEMOTAXIS_TRANSDUC_2"/>
    <property type="match status" value="1"/>
</dbReference>
<evidence type="ECO:0000256" key="1">
    <source>
        <dbReference type="ARBA" id="ARBA00023224"/>
    </source>
</evidence>
<protein>
    <recommendedName>
        <fullName evidence="8">Methyl-accepting chemotaxis protein</fullName>
    </recommendedName>
</protein>
<dbReference type="SMART" id="SM00283">
    <property type="entry name" value="MA"/>
    <property type="match status" value="1"/>
</dbReference>
<dbReference type="Pfam" id="PF00672">
    <property type="entry name" value="HAMP"/>
    <property type="match status" value="1"/>
</dbReference>
<dbReference type="InterPro" id="IPR024478">
    <property type="entry name" value="HlyB_4HB_MCP"/>
</dbReference>
<dbReference type="Pfam" id="PF00015">
    <property type="entry name" value="MCPsignal"/>
    <property type="match status" value="1"/>
</dbReference>
<evidence type="ECO:0008006" key="8">
    <source>
        <dbReference type="Google" id="ProtNLM"/>
    </source>
</evidence>
<dbReference type="GO" id="GO:0016020">
    <property type="term" value="C:membrane"/>
    <property type="evidence" value="ECO:0007669"/>
    <property type="project" value="InterPro"/>
</dbReference>
<dbReference type="SUPFAM" id="SSF58104">
    <property type="entry name" value="Methyl-accepting chemotaxis protein (MCP) signaling domain"/>
    <property type="match status" value="1"/>
</dbReference>
<evidence type="ECO:0000256" key="2">
    <source>
        <dbReference type="ARBA" id="ARBA00029447"/>
    </source>
</evidence>
<feature type="domain" description="HAMP" evidence="6">
    <location>
        <begin position="208"/>
        <end position="260"/>
    </location>
</feature>
<organism evidence="7">
    <name type="scientific">bioreactor metagenome</name>
    <dbReference type="NCBI Taxonomy" id="1076179"/>
    <lineage>
        <taxon>unclassified sequences</taxon>
        <taxon>metagenomes</taxon>
        <taxon>ecological metagenomes</taxon>
    </lineage>
</organism>
<evidence type="ECO:0000256" key="4">
    <source>
        <dbReference type="SAM" id="Phobius"/>
    </source>
</evidence>
<keyword evidence="4" id="KW-0812">Transmembrane</keyword>
<keyword evidence="1" id="KW-0807">Transducer</keyword>
<dbReference type="PANTHER" id="PTHR32089">
    <property type="entry name" value="METHYL-ACCEPTING CHEMOTAXIS PROTEIN MCPB"/>
    <property type="match status" value="1"/>
</dbReference>
<evidence type="ECO:0000259" key="6">
    <source>
        <dbReference type="PROSITE" id="PS50885"/>
    </source>
</evidence>
<dbReference type="Gene3D" id="1.10.287.950">
    <property type="entry name" value="Methyl-accepting chemotaxis protein"/>
    <property type="match status" value="1"/>
</dbReference>
<comment type="similarity">
    <text evidence="2">Belongs to the methyl-accepting chemotaxis (MCP) protein family.</text>
</comment>
<dbReference type="PROSITE" id="PS50885">
    <property type="entry name" value="HAMP"/>
    <property type="match status" value="1"/>
</dbReference>
<dbReference type="PRINTS" id="PR00260">
    <property type="entry name" value="CHEMTRNSDUCR"/>
</dbReference>
<accession>A0A644WFU7</accession>
<dbReference type="SMART" id="SM00304">
    <property type="entry name" value="HAMP"/>
    <property type="match status" value="1"/>
</dbReference>
<dbReference type="GO" id="GO:0004888">
    <property type="term" value="F:transmembrane signaling receptor activity"/>
    <property type="evidence" value="ECO:0007669"/>
    <property type="project" value="InterPro"/>
</dbReference>
<feature type="coiled-coil region" evidence="3">
    <location>
        <begin position="521"/>
        <end position="566"/>
    </location>
</feature>
<sequence>MFKKLKDIKITNLVTLLSVLAITLVLLIGVRAIRETKKVNNNIEKIYEYRLIPITDVADINANYLNIRIQINRSNIEYSPDFNKKIKEYDAKIQEYVEKYKTSNMDDDEVKFLNYFQKQYNQYMEVWEKVNSYTSRGEKIKSEDLKSFDEYGNNIAKTIESLMKYNKVDADKIKFNSDSIYNQVINTFTIIIIISLIVLGVIAYFIRRSIKYSAKDIINKLQSIAKGDFTPNIETDSKNEFGVMKKALAETLGNISSLLEEIKEKALFIERSSEGLSAVSEEMTSSSSNVALAMQDVARGSGEQTEDLVNISNILSDFGKRIEDIVSAIKNIDNNANQVDKMAEDNESNMQVIVKELGLLKGDFNNFVNLIVELGKNISKINEITNLINDIAEQTNLLALNAAIEAARAGESGKGFAVVADEIRKLAEQSKVSSESINKLIINISDKTEILINSTDTMDAELESQINKVNNSIVNISKMIGAIAEIIPQINSVSRSAASIEENKNIILQKVESTSAVAEEVSASTEEIAAASEEMNSSSEEVAGTAENLSKMAKEMTKEINIFKLKR</sequence>
<reference evidence="7" key="1">
    <citation type="submission" date="2019-08" db="EMBL/GenBank/DDBJ databases">
        <authorList>
            <person name="Kucharzyk K."/>
            <person name="Murdoch R.W."/>
            <person name="Higgins S."/>
            <person name="Loffler F."/>
        </authorList>
    </citation>
    <scope>NUCLEOTIDE SEQUENCE</scope>
</reference>
<keyword evidence="4" id="KW-0472">Membrane</keyword>
<dbReference type="InterPro" id="IPR004090">
    <property type="entry name" value="Chemotax_Me-accpt_rcpt"/>
</dbReference>
<dbReference type="Gene3D" id="6.10.340.10">
    <property type="match status" value="1"/>
</dbReference>